<dbReference type="Proteomes" id="UP001320326">
    <property type="component" value="Chromosome"/>
</dbReference>
<dbReference type="PROSITE" id="PS51160">
    <property type="entry name" value="ACYLPHOSPHATASE_3"/>
    <property type="match status" value="1"/>
</dbReference>
<dbReference type="PANTHER" id="PTHR47268">
    <property type="entry name" value="ACYLPHOSPHATASE"/>
    <property type="match status" value="1"/>
</dbReference>
<dbReference type="Gene3D" id="3.30.70.100">
    <property type="match status" value="1"/>
</dbReference>
<evidence type="ECO:0000256" key="6">
    <source>
        <dbReference type="RuleBase" id="RU004168"/>
    </source>
</evidence>
<evidence type="ECO:0000259" key="7">
    <source>
        <dbReference type="PROSITE" id="PS51160"/>
    </source>
</evidence>
<feature type="domain" description="Acylphosphatase-like" evidence="7">
    <location>
        <begin position="11"/>
        <end position="96"/>
    </location>
</feature>
<evidence type="ECO:0000256" key="3">
    <source>
        <dbReference type="ARBA" id="ARBA00047645"/>
    </source>
</evidence>
<dbReference type="SUPFAM" id="SSF54975">
    <property type="entry name" value="Acylphosphatase/BLUF domain-like"/>
    <property type="match status" value="1"/>
</dbReference>
<dbReference type="PROSITE" id="PS00151">
    <property type="entry name" value="ACYLPHOSPHATASE_2"/>
    <property type="match status" value="1"/>
</dbReference>
<dbReference type="RefSeq" id="WP_237247251.1">
    <property type="nucleotide sequence ID" value="NZ_AP023423.1"/>
</dbReference>
<evidence type="ECO:0000313" key="8">
    <source>
        <dbReference type="EMBL" id="BCK88744.1"/>
    </source>
</evidence>
<dbReference type="GO" id="GO:0003998">
    <property type="term" value="F:acylphosphatase activity"/>
    <property type="evidence" value="ECO:0007669"/>
    <property type="project" value="UniProtKB-EC"/>
</dbReference>
<feature type="active site" evidence="4">
    <location>
        <position position="44"/>
    </location>
</feature>
<dbReference type="PANTHER" id="PTHR47268:SF4">
    <property type="entry name" value="ACYLPHOSPHATASE"/>
    <property type="match status" value="1"/>
</dbReference>
<accession>A0AAN1XCG3</accession>
<dbReference type="KEGG" id="seme:MIZ01_2550"/>
<feature type="active site" evidence="4">
    <location>
        <position position="26"/>
    </location>
</feature>
<dbReference type="PRINTS" id="PR00112">
    <property type="entry name" value="ACYLPHPHTASE"/>
</dbReference>
<evidence type="ECO:0000313" key="9">
    <source>
        <dbReference type="Proteomes" id="UP001320326"/>
    </source>
</evidence>
<dbReference type="PROSITE" id="PS00150">
    <property type="entry name" value="ACYLPHOSPHATASE_1"/>
    <property type="match status" value="1"/>
</dbReference>
<keyword evidence="9" id="KW-1185">Reference proteome</keyword>
<dbReference type="InterPro" id="IPR020456">
    <property type="entry name" value="Acylphosphatase"/>
</dbReference>
<dbReference type="EC" id="3.6.1.7" evidence="2 4"/>
<dbReference type="InterPro" id="IPR001792">
    <property type="entry name" value="Acylphosphatase-like_dom"/>
</dbReference>
<protein>
    <recommendedName>
        <fullName evidence="2 4">Acylphosphatase</fullName>
        <ecNumber evidence="2 4">3.6.1.7</ecNumber>
    </recommendedName>
</protein>
<proteinExistence type="inferred from homology"/>
<comment type="catalytic activity">
    <reaction evidence="3 4 5">
        <text>an acyl phosphate + H2O = a carboxylate + phosphate + H(+)</text>
        <dbReference type="Rhea" id="RHEA:14965"/>
        <dbReference type="ChEBI" id="CHEBI:15377"/>
        <dbReference type="ChEBI" id="CHEBI:15378"/>
        <dbReference type="ChEBI" id="CHEBI:29067"/>
        <dbReference type="ChEBI" id="CHEBI:43474"/>
        <dbReference type="ChEBI" id="CHEBI:59918"/>
        <dbReference type="EC" id="3.6.1.7"/>
    </reaction>
</comment>
<reference evidence="8 9" key="1">
    <citation type="journal article" date="2022" name="Int. J. Syst. Evol. Microbiol.">
        <title>&lt;i&gt;Sideroxyarcus emersonii&lt;/i&gt; gen. nov. sp. nov., a neutrophilic, microaerobic iron- and thiosulfate-oxidizing bacterium isolated from iron-rich wetland sediment.</title>
        <authorList>
            <person name="Kato S."/>
            <person name="Itoh T."/>
            <person name="Iino T."/>
            <person name="Ohkuma M."/>
        </authorList>
    </citation>
    <scope>NUCLEOTIDE SEQUENCE [LARGE SCALE GENOMIC DNA]</scope>
    <source>
        <strain evidence="8 9">MIZ01</strain>
    </source>
</reference>
<keyword evidence="4 5" id="KW-0378">Hydrolase</keyword>
<sequence length="96" mass="10576">MPPPPFPSCKTLRLLIHGRVQGVYFRDSMRREAQSLSISGWVRNRSDGTVEAVVQGQADAVDAIVRWAQCGPQLAQVARVEMEPASGSYSVFEITD</sequence>
<evidence type="ECO:0000256" key="4">
    <source>
        <dbReference type="PROSITE-ProRule" id="PRU00520"/>
    </source>
</evidence>
<dbReference type="AlphaFoldDB" id="A0AAN1XCG3"/>
<evidence type="ECO:0000256" key="5">
    <source>
        <dbReference type="RuleBase" id="RU000553"/>
    </source>
</evidence>
<name>A0AAN1XCG3_9PROT</name>
<dbReference type="InterPro" id="IPR017968">
    <property type="entry name" value="Acylphosphatase_CS"/>
</dbReference>
<dbReference type="EMBL" id="AP023423">
    <property type="protein sequence ID" value="BCK88744.1"/>
    <property type="molecule type" value="Genomic_DNA"/>
</dbReference>
<evidence type="ECO:0000256" key="2">
    <source>
        <dbReference type="ARBA" id="ARBA00012150"/>
    </source>
</evidence>
<organism evidence="8 9">
    <name type="scientific">Sideroxyarcus emersonii</name>
    <dbReference type="NCBI Taxonomy" id="2764705"/>
    <lineage>
        <taxon>Bacteria</taxon>
        <taxon>Pseudomonadati</taxon>
        <taxon>Pseudomonadota</taxon>
        <taxon>Betaproteobacteria</taxon>
        <taxon>Nitrosomonadales</taxon>
        <taxon>Gallionellaceae</taxon>
        <taxon>Sideroxyarcus</taxon>
    </lineage>
</organism>
<dbReference type="InterPro" id="IPR036046">
    <property type="entry name" value="Acylphosphatase-like_dom_sf"/>
</dbReference>
<comment type="similarity">
    <text evidence="1 6">Belongs to the acylphosphatase family.</text>
</comment>
<evidence type="ECO:0000256" key="1">
    <source>
        <dbReference type="ARBA" id="ARBA00005614"/>
    </source>
</evidence>
<dbReference type="Pfam" id="PF00708">
    <property type="entry name" value="Acylphosphatase"/>
    <property type="match status" value="1"/>
</dbReference>
<gene>
    <name evidence="8" type="ORF">MIZ01_2550</name>
</gene>